<dbReference type="InterPro" id="IPR005624">
    <property type="entry name" value="PduO/GlcC-like"/>
</dbReference>
<keyword evidence="2" id="KW-1185">Reference proteome</keyword>
<dbReference type="Proteomes" id="UP000270342">
    <property type="component" value="Unassembled WGS sequence"/>
</dbReference>
<dbReference type="EMBL" id="RBZU01000005">
    <property type="protein sequence ID" value="RKP54849.1"/>
    <property type="molecule type" value="Genomic_DNA"/>
</dbReference>
<dbReference type="Pfam" id="PF03928">
    <property type="entry name" value="HbpS-like"/>
    <property type="match status" value="1"/>
</dbReference>
<protein>
    <submittedName>
        <fullName evidence="1">Heme-degrading domain-containing protein</fullName>
    </submittedName>
</protein>
<organism evidence="1 2">
    <name type="scientific">Pararobbsia silviterrae</name>
    <dbReference type="NCBI Taxonomy" id="1792498"/>
    <lineage>
        <taxon>Bacteria</taxon>
        <taxon>Pseudomonadati</taxon>
        <taxon>Pseudomonadota</taxon>
        <taxon>Betaproteobacteria</taxon>
        <taxon>Burkholderiales</taxon>
        <taxon>Burkholderiaceae</taxon>
        <taxon>Pararobbsia</taxon>
    </lineage>
</organism>
<proteinExistence type="predicted"/>
<dbReference type="InterPro" id="IPR010371">
    <property type="entry name" value="YBR137W-like"/>
</dbReference>
<dbReference type="PIRSF" id="PIRSF008757">
    <property type="entry name" value="UCP008757"/>
    <property type="match status" value="1"/>
</dbReference>
<dbReference type="Gene3D" id="3.30.450.150">
    <property type="entry name" value="Haem-degrading domain"/>
    <property type="match status" value="1"/>
</dbReference>
<comment type="caution">
    <text evidence="1">The sequence shown here is derived from an EMBL/GenBank/DDBJ whole genome shotgun (WGS) entry which is preliminary data.</text>
</comment>
<evidence type="ECO:0000313" key="1">
    <source>
        <dbReference type="EMBL" id="RKP54849.1"/>
    </source>
</evidence>
<dbReference type="PANTHER" id="PTHR28255">
    <property type="match status" value="1"/>
</dbReference>
<reference evidence="1 2" key="1">
    <citation type="submission" date="2018-10" db="EMBL/GenBank/DDBJ databases">
        <title>Robbsia sp. DHC34, isolated from soil.</title>
        <authorList>
            <person name="Gao Z.-H."/>
            <person name="Qiu L.-H."/>
        </authorList>
    </citation>
    <scope>NUCLEOTIDE SEQUENCE [LARGE SCALE GENOMIC DNA]</scope>
    <source>
        <strain evidence="1 2">DHC34</strain>
    </source>
</reference>
<name>A0A494Y0K6_9BURK</name>
<dbReference type="InterPro" id="IPR038084">
    <property type="entry name" value="PduO/GlcC-like_sf"/>
</dbReference>
<sequence>MTPTIPETTQTMASQDVAAQEAALTFERFTHRDAIALGDLLREDALARELPIAFDIFVGERTVYSLALPGTTPDNHEWIRRKRNSVRRFAKSSFRINREQAERGTSIHDSKAVPEEEFAGHGGAVPILVAGLGPVGVVTVSGLPGYLDHATVIAALTRLRYPA</sequence>
<dbReference type="SUPFAM" id="SSF143744">
    <property type="entry name" value="GlcG-like"/>
    <property type="match status" value="1"/>
</dbReference>
<dbReference type="NCBIfam" id="NF002696">
    <property type="entry name" value="PRK02487.1-5"/>
    <property type="match status" value="1"/>
</dbReference>
<evidence type="ECO:0000313" key="2">
    <source>
        <dbReference type="Proteomes" id="UP000270342"/>
    </source>
</evidence>
<gene>
    <name evidence="1" type="ORF">D7S86_14565</name>
</gene>
<dbReference type="PANTHER" id="PTHR28255:SF1">
    <property type="entry name" value="UPF0303 PROTEIN YBR137W"/>
    <property type="match status" value="1"/>
</dbReference>
<dbReference type="AlphaFoldDB" id="A0A494Y0K6"/>
<accession>A0A494Y0K6</accession>